<gene>
    <name evidence="2" type="ORF">fugu_020056</name>
</gene>
<accession>A0A4Z2BJA9</accession>
<keyword evidence="1" id="KW-0472">Membrane</keyword>
<feature type="transmembrane region" description="Helical" evidence="1">
    <location>
        <begin position="124"/>
        <end position="143"/>
    </location>
</feature>
<evidence type="ECO:0000256" key="1">
    <source>
        <dbReference type="SAM" id="Phobius"/>
    </source>
</evidence>
<evidence type="ECO:0000313" key="3">
    <source>
        <dbReference type="Proteomes" id="UP000516260"/>
    </source>
</evidence>
<name>A0A4Z2BJA9_9TELE</name>
<sequence>MTGPKSMRKKRFQKDSRLFEHSAGKDAEAPSMFLTLDTMIPILKLYFIGTFVTVLAVFYSMVDSIGALAHHQDHSSMWELEEMKAGKEDSLRLPTRGTLCGQTLGLLMGNVLITLLTGSFTEHYLHFCAACLLPAVMLFTLLWHI</sequence>
<reference evidence="2 3" key="1">
    <citation type="submission" date="2019-04" db="EMBL/GenBank/DDBJ databases">
        <title>The sequence and de novo assembly of Takifugu bimaculatus genome using PacBio and Hi-C technologies.</title>
        <authorList>
            <person name="Xu P."/>
            <person name="Liu B."/>
            <person name="Zhou Z."/>
        </authorList>
    </citation>
    <scope>NUCLEOTIDE SEQUENCE [LARGE SCALE GENOMIC DNA]</scope>
    <source>
        <strain evidence="2">TB-2018</strain>
        <tissue evidence="2">Muscle</tissue>
    </source>
</reference>
<protein>
    <submittedName>
        <fullName evidence="2">Uncharacterized protein</fullName>
    </submittedName>
</protein>
<keyword evidence="3" id="KW-1185">Reference proteome</keyword>
<keyword evidence="1" id="KW-0812">Transmembrane</keyword>
<dbReference type="AlphaFoldDB" id="A0A4Z2BJA9"/>
<evidence type="ECO:0000313" key="2">
    <source>
        <dbReference type="EMBL" id="TNM91676.1"/>
    </source>
</evidence>
<organism evidence="2 3">
    <name type="scientific">Takifugu bimaculatus</name>
    <dbReference type="NCBI Taxonomy" id="433685"/>
    <lineage>
        <taxon>Eukaryota</taxon>
        <taxon>Metazoa</taxon>
        <taxon>Chordata</taxon>
        <taxon>Craniata</taxon>
        <taxon>Vertebrata</taxon>
        <taxon>Euteleostomi</taxon>
        <taxon>Actinopterygii</taxon>
        <taxon>Neopterygii</taxon>
        <taxon>Teleostei</taxon>
        <taxon>Neoteleostei</taxon>
        <taxon>Acanthomorphata</taxon>
        <taxon>Eupercaria</taxon>
        <taxon>Tetraodontiformes</taxon>
        <taxon>Tetradontoidea</taxon>
        <taxon>Tetraodontidae</taxon>
        <taxon>Takifugu</taxon>
    </lineage>
</organism>
<keyword evidence="1" id="KW-1133">Transmembrane helix</keyword>
<dbReference type="EMBL" id="SWLE01000015">
    <property type="protein sequence ID" value="TNM91676.1"/>
    <property type="molecule type" value="Genomic_DNA"/>
</dbReference>
<feature type="transmembrane region" description="Helical" evidence="1">
    <location>
        <begin position="42"/>
        <end position="62"/>
    </location>
</feature>
<proteinExistence type="predicted"/>
<comment type="caution">
    <text evidence="2">The sequence shown here is derived from an EMBL/GenBank/DDBJ whole genome shotgun (WGS) entry which is preliminary data.</text>
</comment>
<dbReference type="Proteomes" id="UP000516260">
    <property type="component" value="Chromosome 22"/>
</dbReference>